<dbReference type="Proteomes" id="UP000504624">
    <property type="component" value="Unplaced"/>
</dbReference>
<feature type="compositionally biased region" description="Basic and acidic residues" evidence="1">
    <location>
        <begin position="230"/>
        <end position="239"/>
    </location>
</feature>
<keyword evidence="2" id="KW-1185">Reference proteome</keyword>
<proteinExistence type="predicted"/>
<organism evidence="2 3">
    <name type="scientific">Lepidothrix coronata</name>
    <name type="common">blue-crowned manakin</name>
    <dbReference type="NCBI Taxonomy" id="321398"/>
    <lineage>
        <taxon>Eukaryota</taxon>
        <taxon>Metazoa</taxon>
        <taxon>Chordata</taxon>
        <taxon>Craniata</taxon>
        <taxon>Vertebrata</taxon>
        <taxon>Euteleostomi</taxon>
        <taxon>Archelosauria</taxon>
        <taxon>Archosauria</taxon>
        <taxon>Dinosauria</taxon>
        <taxon>Saurischia</taxon>
        <taxon>Theropoda</taxon>
        <taxon>Coelurosauria</taxon>
        <taxon>Aves</taxon>
        <taxon>Neognathae</taxon>
        <taxon>Neoaves</taxon>
        <taxon>Telluraves</taxon>
        <taxon>Australaves</taxon>
        <taxon>Passeriformes</taxon>
        <taxon>Pipridae</taxon>
        <taxon>Lepidothrix</taxon>
    </lineage>
</organism>
<feature type="compositionally biased region" description="Pro residues" evidence="1">
    <location>
        <begin position="309"/>
        <end position="318"/>
    </location>
</feature>
<gene>
    <name evidence="3" type="primary">LOC108508224</name>
</gene>
<dbReference type="GeneID" id="108508224"/>
<evidence type="ECO:0000313" key="3">
    <source>
        <dbReference type="RefSeq" id="XP_017692343.1"/>
    </source>
</evidence>
<name>A0A6J0J004_9PASS</name>
<feature type="region of interest" description="Disordered" evidence="1">
    <location>
        <begin position="176"/>
        <end position="318"/>
    </location>
</feature>
<dbReference type="RefSeq" id="XP_017692343.1">
    <property type="nucleotide sequence ID" value="XM_017836854.1"/>
</dbReference>
<feature type="compositionally biased region" description="Low complexity" evidence="1">
    <location>
        <begin position="252"/>
        <end position="281"/>
    </location>
</feature>
<dbReference type="AlphaFoldDB" id="A0A6J0J004"/>
<protein>
    <submittedName>
        <fullName evidence="3">Vegetative cell wall protein gp1-like</fullName>
    </submittedName>
</protein>
<evidence type="ECO:0000256" key="1">
    <source>
        <dbReference type="SAM" id="MobiDB-lite"/>
    </source>
</evidence>
<accession>A0A6J0J004</accession>
<evidence type="ECO:0000313" key="2">
    <source>
        <dbReference type="Proteomes" id="UP000504624"/>
    </source>
</evidence>
<sequence length="318" mass="33263">MGVCERKCNWIMQNHLSNEVLRHHSQLLEVFKTGDSSSSLCSWNRKVSCGAGLGAGVLESSLTANRGIMVGIPMQPHFQLHHFSSPSKLVREASWLLLPPRCSFGAWLSQAVCFPLFGFHPVPFGGGSLPMLGLTVPVSPGDPQCPVALPGGRVCCLWGRRGISWVSGAAPGSGSPFSPLPGSHHRVSPSPPRSDAGARVDAPRAAPARPDDAKCVSQHPPCRGGPPARDGAHGREPHRTSGAPGSSQRHVSPPGAAPAARGRSDPPSGRSPPGLSRSLGSQGRGKELPQQHSGDQKGIPQLPSVPWGGSPPLPVSWV</sequence>
<reference evidence="3" key="1">
    <citation type="submission" date="2025-08" db="UniProtKB">
        <authorList>
            <consortium name="RefSeq"/>
        </authorList>
    </citation>
    <scope>IDENTIFICATION</scope>
</reference>